<name>A0A1Y0YII5_BACLI</name>
<evidence type="ECO:0000313" key="4">
    <source>
        <dbReference type="Proteomes" id="UP000595038"/>
    </source>
</evidence>
<accession>A0A1Y0YII5</accession>
<dbReference type="GeneID" id="92860398"/>
<sequence>MSKIKWIITLTICTALAFSLFIFFNKANFTEASENKETGLFFARNYISHMMENETMSFNIFGLQKANAGVPLSGETVTSLAFDNNHIQISDYKVETGIRHKGYTLVNIIVDVRVSSDKPEKADQLLISFNGRDREAFQIGKITLQNHHNVRSGDLSPAGQYTAGYPKPSLDVRLKNNLAKDISLEKITDLNGVMAYTFDKGTAIQAKQSKHIVVPSFHMTGEYDFYTVTPVLRYTAAGKRNQYSMPGVLYGALDSDEEKIERMLKRQ</sequence>
<reference evidence="2 3" key="1">
    <citation type="submission" date="2019-06" db="EMBL/GenBank/DDBJ databases">
        <title>Genome sequence analysis of &gt;100 Bacillus licheniformis strains suggests intrinsic resistance to this species.</title>
        <authorList>
            <person name="Wels M."/>
            <person name="Siezen R.J."/>
            <person name="Johansen E."/>
            <person name="Stuer-Lauridsen B."/>
            <person name="Bjerre K."/>
            <person name="Nielsen B.K.K."/>
        </authorList>
    </citation>
    <scope>NUCLEOTIDE SEQUENCE [LARGE SCALE GENOMIC DNA]</scope>
    <source>
        <strain evidence="2 3">BAC-16736</strain>
    </source>
</reference>
<dbReference type="EMBL" id="NILC01000024">
    <property type="protein sequence ID" value="TWL26189.1"/>
    <property type="molecule type" value="Genomic_DNA"/>
</dbReference>
<dbReference type="EMBL" id="CP065647">
    <property type="protein sequence ID" value="QPR74619.1"/>
    <property type="molecule type" value="Genomic_DNA"/>
</dbReference>
<evidence type="ECO:0000313" key="1">
    <source>
        <dbReference type="EMBL" id="QPR74619.1"/>
    </source>
</evidence>
<protein>
    <submittedName>
        <fullName evidence="2">Uncharacterized protein</fullName>
    </submittedName>
</protein>
<dbReference type="AlphaFoldDB" id="A0A1Y0YII5"/>
<proteinExistence type="predicted"/>
<dbReference type="RefSeq" id="WP_009329340.1">
    <property type="nucleotide sequence ID" value="NZ_BEXU01000032.1"/>
</dbReference>
<evidence type="ECO:0000313" key="3">
    <source>
        <dbReference type="Proteomes" id="UP000435910"/>
    </source>
</evidence>
<gene>
    <name evidence="2" type="ORF">CHCC16736_0112</name>
    <name evidence="1" type="ORF">I6G80_10355</name>
</gene>
<evidence type="ECO:0000313" key="2">
    <source>
        <dbReference type="EMBL" id="TWL26189.1"/>
    </source>
</evidence>
<organism evidence="2 3">
    <name type="scientific">Bacillus licheniformis</name>
    <dbReference type="NCBI Taxonomy" id="1402"/>
    <lineage>
        <taxon>Bacteria</taxon>
        <taxon>Bacillati</taxon>
        <taxon>Bacillota</taxon>
        <taxon>Bacilli</taxon>
        <taxon>Bacillales</taxon>
        <taxon>Bacillaceae</taxon>
        <taxon>Bacillus</taxon>
    </lineage>
</organism>
<dbReference type="Proteomes" id="UP000595038">
    <property type="component" value="Chromosome"/>
</dbReference>
<dbReference type="Proteomes" id="UP000435910">
    <property type="component" value="Unassembled WGS sequence"/>
</dbReference>
<reference evidence="1 4" key="2">
    <citation type="submission" date="2020-12" db="EMBL/GenBank/DDBJ databases">
        <title>FDA dAtabase for Regulatory Grade micrObial Sequences (FDA-ARGOS): Supporting development and validation of Infectious Disease Dx tests.</title>
        <authorList>
            <person name="Nelson B."/>
            <person name="Plummer A."/>
            <person name="Tallon L."/>
            <person name="Sadzewicz L."/>
            <person name="Zhao X."/>
            <person name="Boylan J."/>
            <person name="Ott S."/>
            <person name="Bowen H."/>
            <person name="Vavikolanu K."/>
            <person name="Mehta A."/>
            <person name="Aluvathingal J."/>
            <person name="Nadendla S."/>
            <person name="Myers T."/>
            <person name="Yan Y."/>
            <person name="Sichtig H."/>
        </authorList>
    </citation>
    <scope>NUCLEOTIDE SEQUENCE [LARGE SCALE GENOMIC DNA]</scope>
    <source>
        <strain evidence="1 4">FDAARGOS_923</strain>
    </source>
</reference>
<dbReference type="OMA" id="HMMENET"/>